<dbReference type="SUPFAM" id="SSF48371">
    <property type="entry name" value="ARM repeat"/>
    <property type="match status" value="1"/>
</dbReference>
<sequence>MDQSYDEYEAEQDYDQCKAYMSPQDYEEYQASMNRQNERNLSLWMLRSNHRLEQFQHYQRLMDLSAQQNQHVMCMWKLHNDSRWDLLQCYQCLQQRQCQQVYQGSQDDVNKIFSENIDHLVEKMTQYDGSRFVQWLLNLCDENHRQQIIDRITSEPVELVWISYHPYGLASLSLSLSLTVLLLYN</sequence>
<evidence type="ECO:0000313" key="6">
    <source>
        <dbReference type="Proteomes" id="UP000327013"/>
    </source>
</evidence>
<evidence type="ECO:0000256" key="4">
    <source>
        <dbReference type="PROSITE-ProRule" id="PRU00317"/>
    </source>
</evidence>
<reference evidence="5 6" key="1">
    <citation type="submission" date="2019-06" db="EMBL/GenBank/DDBJ databases">
        <title>A chromosomal-level reference genome of Carpinus fangiana (Coryloideae, Betulaceae).</title>
        <authorList>
            <person name="Yang X."/>
            <person name="Wang Z."/>
            <person name="Zhang L."/>
            <person name="Hao G."/>
            <person name="Liu J."/>
            <person name="Yang Y."/>
        </authorList>
    </citation>
    <scope>NUCLEOTIDE SEQUENCE [LARGE SCALE GENOMIC DNA]</scope>
    <source>
        <strain evidence="5">Cfa_2016G</strain>
        <tissue evidence="5">Leaf</tissue>
    </source>
</reference>
<dbReference type="EMBL" id="CM017324">
    <property type="protein sequence ID" value="KAE8036952.1"/>
    <property type="molecule type" value="Genomic_DNA"/>
</dbReference>
<organism evidence="5 6">
    <name type="scientific">Carpinus fangiana</name>
    <dbReference type="NCBI Taxonomy" id="176857"/>
    <lineage>
        <taxon>Eukaryota</taxon>
        <taxon>Viridiplantae</taxon>
        <taxon>Streptophyta</taxon>
        <taxon>Embryophyta</taxon>
        <taxon>Tracheophyta</taxon>
        <taxon>Spermatophyta</taxon>
        <taxon>Magnoliopsida</taxon>
        <taxon>eudicotyledons</taxon>
        <taxon>Gunneridae</taxon>
        <taxon>Pentapetalae</taxon>
        <taxon>rosids</taxon>
        <taxon>fabids</taxon>
        <taxon>Fagales</taxon>
        <taxon>Betulaceae</taxon>
        <taxon>Carpinus</taxon>
    </lineage>
</organism>
<dbReference type="Proteomes" id="UP000327013">
    <property type="component" value="Chromosome 4"/>
</dbReference>
<evidence type="ECO:0000256" key="3">
    <source>
        <dbReference type="ARBA" id="ARBA00022884"/>
    </source>
</evidence>
<evidence type="ECO:0000256" key="2">
    <source>
        <dbReference type="ARBA" id="ARBA00022845"/>
    </source>
</evidence>
<dbReference type="InterPro" id="IPR011989">
    <property type="entry name" value="ARM-like"/>
</dbReference>
<protein>
    <recommendedName>
        <fullName evidence="7">PUM-HD domain-containing protein</fullName>
    </recommendedName>
</protein>
<evidence type="ECO:0008006" key="7">
    <source>
        <dbReference type="Google" id="ProtNLM"/>
    </source>
</evidence>
<dbReference type="Pfam" id="PF00806">
    <property type="entry name" value="PUF"/>
    <property type="match status" value="1"/>
</dbReference>
<gene>
    <name evidence="5" type="ORF">FH972_009583</name>
</gene>
<keyword evidence="3" id="KW-0694">RNA-binding</keyword>
<keyword evidence="6" id="KW-1185">Reference proteome</keyword>
<evidence type="ECO:0000256" key="1">
    <source>
        <dbReference type="ARBA" id="ARBA00022737"/>
    </source>
</evidence>
<dbReference type="InterPro" id="IPR016024">
    <property type="entry name" value="ARM-type_fold"/>
</dbReference>
<dbReference type="SMART" id="SM00025">
    <property type="entry name" value="Pumilio"/>
    <property type="match status" value="1"/>
</dbReference>
<keyword evidence="2" id="KW-0810">Translation regulation</keyword>
<dbReference type="AlphaFoldDB" id="A0A660KKS4"/>
<accession>A0A660KKS4</accession>
<keyword evidence="1" id="KW-0677">Repeat</keyword>
<dbReference type="GO" id="GO:0006417">
    <property type="term" value="P:regulation of translation"/>
    <property type="evidence" value="ECO:0007669"/>
    <property type="project" value="UniProtKB-KW"/>
</dbReference>
<evidence type="ECO:0000313" key="5">
    <source>
        <dbReference type="EMBL" id="KAE8036952.1"/>
    </source>
</evidence>
<proteinExistence type="predicted"/>
<feature type="repeat" description="Pumilio" evidence="4">
    <location>
        <begin position="115"/>
        <end position="150"/>
    </location>
</feature>
<dbReference type="GO" id="GO:0003723">
    <property type="term" value="F:RNA binding"/>
    <property type="evidence" value="ECO:0007669"/>
    <property type="project" value="UniProtKB-KW"/>
</dbReference>
<dbReference type="Gene3D" id="1.25.10.10">
    <property type="entry name" value="Leucine-rich Repeat Variant"/>
    <property type="match status" value="1"/>
</dbReference>
<name>A0A660KKS4_9ROSI</name>
<dbReference type="InterPro" id="IPR001313">
    <property type="entry name" value="Pumilio_RNA-bd_rpt"/>
</dbReference>
<dbReference type="PROSITE" id="PS50302">
    <property type="entry name" value="PUM"/>
    <property type="match status" value="1"/>
</dbReference>